<dbReference type="InterPro" id="IPR038653">
    <property type="entry name" value="Put_CMD_sf"/>
</dbReference>
<dbReference type="Gene3D" id="2.60.40.2340">
    <property type="match status" value="1"/>
</dbReference>
<name>A0A413SYC1_9BACT</name>
<dbReference type="AlphaFoldDB" id="A0A413SYC1"/>
<dbReference type="RefSeq" id="WP_118400624.1">
    <property type="nucleotide sequence ID" value="NZ_CABJGD010000021.1"/>
</dbReference>
<dbReference type="InterPro" id="IPR025112">
    <property type="entry name" value="PCMD"/>
</dbReference>
<accession>A0A413SYC1</accession>
<dbReference type="Proteomes" id="UP000283855">
    <property type="component" value="Unassembled WGS sequence"/>
</dbReference>
<evidence type="ECO:0000259" key="1">
    <source>
        <dbReference type="Pfam" id="PF13201"/>
    </source>
</evidence>
<organism evidence="2 3">
    <name type="scientific">Phocaeicola coprophilus</name>
    <dbReference type="NCBI Taxonomy" id="387090"/>
    <lineage>
        <taxon>Bacteria</taxon>
        <taxon>Pseudomonadati</taxon>
        <taxon>Bacteroidota</taxon>
        <taxon>Bacteroidia</taxon>
        <taxon>Bacteroidales</taxon>
        <taxon>Bacteroidaceae</taxon>
        <taxon>Phocaeicola</taxon>
    </lineage>
</organism>
<dbReference type="Gene3D" id="2.60.120.890">
    <property type="entry name" value="BT2081, beta-jelly-roll domain"/>
    <property type="match status" value="1"/>
</dbReference>
<dbReference type="EMBL" id="QSFT01000021">
    <property type="protein sequence ID" value="RHA74698.1"/>
    <property type="molecule type" value="Genomic_DNA"/>
</dbReference>
<comment type="caution">
    <text evidence="2">The sequence shown here is derived from an EMBL/GenBank/DDBJ whole genome shotgun (WGS) entry which is preliminary data.</text>
</comment>
<gene>
    <name evidence="2" type="ORF">DW921_10045</name>
</gene>
<evidence type="ECO:0000313" key="2">
    <source>
        <dbReference type="EMBL" id="RHA74698.1"/>
    </source>
</evidence>
<evidence type="ECO:0000313" key="3">
    <source>
        <dbReference type="Proteomes" id="UP000283855"/>
    </source>
</evidence>
<sequence>MKKTYVTTVGTFLLGLTLNSCIQEEAPNAEADITACSLLPVDCLASNTIEVGLPYSDELNAYPIEIKVKEGTDLSSLAPTFELTPGATISPESGSIHDFSSPVRYTVTSEDRQWHRTYSVSVTEQTSTNIPTVYHFENVKTSGNYYVFYEQQGEHSLTWASGNGGYALAVSQAAAKDYPTTQDDNGWNGKCLKLVTRSTGSLGSLVGMPIAAGNLFIGQFDLTNALTAPLKATKFGIPFYSKPIRLTGYYKYKAGEQFFANGAYTDQKDVFDIYAFFFDNSNGTSMLDGSLPSNGYTHPDMVAVARIKDAHETDEWTSFSLNFDYDSFGKGVDAQKLAEGKYSLGIVMSSSKDGASFEGAPGSTLLIDEMELIFE</sequence>
<feature type="domain" description="Putative carbohydrate metabolism" evidence="1">
    <location>
        <begin position="135"/>
        <end position="373"/>
    </location>
</feature>
<dbReference type="Pfam" id="PF13201">
    <property type="entry name" value="PCMD"/>
    <property type="match status" value="1"/>
</dbReference>
<reference evidence="2 3" key="1">
    <citation type="submission" date="2018-08" db="EMBL/GenBank/DDBJ databases">
        <title>A genome reference for cultivated species of the human gut microbiota.</title>
        <authorList>
            <person name="Zou Y."/>
            <person name="Xue W."/>
            <person name="Luo G."/>
        </authorList>
    </citation>
    <scope>NUCLEOTIDE SEQUENCE [LARGE SCALE GENOMIC DNA]</scope>
    <source>
        <strain evidence="2 3">AM42-38</strain>
    </source>
</reference>
<proteinExistence type="predicted"/>
<protein>
    <recommendedName>
        <fullName evidence="1">Putative carbohydrate metabolism domain-containing protein</fullName>
    </recommendedName>
</protein>